<evidence type="ECO:0000256" key="2">
    <source>
        <dbReference type="ARBA" id="ARBA00022741"/>
    </source>
</evidence>
<evidence type="ECO:0000313" key="5">
    <source>
        <dbReference type="EMBL" id="NGM82926.1"/>
    </source>
</evidence>
<evidence type="ECO:0000259" key="4">
    <source>
        <dbReference type="PROSITE" id="PS50893"/>
    </source>
</evidence>
<dbReference type="PANTHER" id="PTHR42711">
    <property type="entry name" value="ABC TRANSPORTER ATP-BINDING PROTEIN"/>
    <property type="match status" value="1"/>
</dbReference>
<dbReference type="SMART" id="SM00382">
    <property type="entry name" value="AAA"/>
    <property type="match status" value="1"/>
</dbReference>
<protein>
    <submittedName>
        <fullName evidence="5">ATP-binding cassette domain-containing protein</fullName>
    </submittedName>
</protein>
<dbReference type="Pfam" id="PF00005">
    <property type="entry name" value="ABC_tran"/>
    <property type="match status" value="1"/>
</dbReference>
<dbReference type="Gene3D" id="3.40.50.300">
    <property type="entry name" value="P-loop containing nucleotide triphosphate hydrolases"/>
    <property type="match status" value="1"/>
</dbReference>
<dbReference type="PANTHER" id="PTHR42711:SF1">
    <property type="entry name" value="ABC-TRANSPORT PROTEIN, ATP-BINDING COMPONENT"/>
    <property type="match status" value="1"/>
</dbReference>
<keyword evidence="6" id="KW-1185">Reference proteome</keyword>
<keyword evidence="1" id="KW-0813">Transport</keyword>
<dbReference type="AlphaFoldDB" id="A0A6M1PID0"/>
<accession>A0A6M1PID0</accession>
<dbReference type="EMBL" id="JAAKGU010000004">
    <property type="protein sequence ID" value="NGM82926.1"/>
    <property type="molecule type" value="Genomic_DNA"/>
</dbReference>
<evidence type="ECO:0000313" key="6">
    <source>
        <dbReference type="Proteomes" id="UP000480151"/>
    </source>
</evidence>
<dbReference type="InterPro" id="IPR003593">
    <property type="entry name" value="AAA+_ATPase"/>
</dbReference>
<dbReference type="InterPro" id="IPR003439">
    <property type="entry name" value="ABC_transporter-like_ATP-bd"/>
</dbReference>
<keyword evidence="2" id="KW-0547">Nucleotide-binding</keyword>
<sequence length="359" mass="40003">MSAIRVQGLSKVFNVKEKRRGLRGSMQSLFRPVYREKTAVKPIDFSVEEGEILAFMGPNGAGKSTTIKMLTGILHPTSGHAEVLGLCPWKERGRLGFVVGSVFGQKSQLWYHLPPVDSFELLGAVYELPKTDFLRRRDDLAERFEIGPYMNTPVRRLSLGERMRCEIVAALLHSPRVVFLDEPTIGLDIVVKQKIRDLIVEMNREEGTTLFLTSHDAGDIEQLCKRAIVINHGDIILDQEVSRMKRDYLTYKTINLRLKEKPASMELPGVQILKQQGNGLKLNIDTAVINIEEVLGYIVAHYRVEDVTIEDPPMEEIIAKIYERTGGAHSSIAKYPADAEKGAASAGVLHRGKASGGSL</sequence>
<dbReference type="InterPro" id="IPR027417">
    <property type="entry name" value="P-loop_NTPase"/>
</dbReference>
<dbReference type="GO" id="GO:0016887">
    <property type="term" value="F:ATP hydrolysis activity"/>
    <property type="evidence" value="ECO:0007669"/>
    <property type="project" value="InterPro"/>
</dbReference>
<keyword evidence="3 5" id="KW-0067">ATP-binding</keyword>
<dbReference type="PROSITE" id="PS50893">
    <property type="entry name" value="ABC_TRANSPORTER_2"/>
    <property type="match status" value="1"/>
</dbReference>
<proteinExistence type="predicted"/>
<dbReference type="RefSeq" id="WP_165097807.1">
    <property type="nucleotide sequence ID" value="NZ_JAAKGU010000004.1"/>
</dbReference>
<evidence type="ECO:0000256" key="3">
    <source>
        <dbReference type="ARBA" id="ARBA00022840"/>
    </source>
</evidence>
<dbReference type="GO" id="GO:0005524">
    <property type="term" value="F:ATP binding"/>
    <property type="evidence" value="ECO:0007669"/>
    <property type="project" value="UniProtKB-KW"/>
</dbReference>
<name>A0A6M1PID0_9BACL</name>
<feature type="domain" description="ABC transporter" evidence="4">
    <location>
        <begin position="4"/>
        <end position="257"/>
    </location>
</feature>
<comment type="caution">
    <text evidence="5">The sequence shown here is derived from an EMBL/GenBank/DDBJ whole genome shotgun (WGS) entry which is preliminary data.</text>
</comment>
<dbReference type="SUPFAM" id="SSF52540">
    <property type="entry name" value="P-loop containing nucleoside triphosphate hydrolases"/>
    <property type="match status" value="1"/>
</dbReference>
<organism evidence="5 6">
    <name type="scientific">Paenibacillus apii</name>
    <dbReference type="NCBI Taxonomy" id="1850370"/>
    <lineage>
        <taxon>Bacteria</taxon>
        <taxon>Bacillati</taxon>
        <taxon>Bacillota</taxon>
        <taxon>Bacilli</taxon>
        <taxon>Bacillales</taxon>
        <taxon>Paenibacillaceae</taxon>
        <taxon>Paenibacillus</taxon>
    </lineage>
</organism>
<gene>
    <name evidence="5" type="ORF">G5B47_10925</name>
</gene>
<dbReference type="Proteomes" id="UP000480151">
    <property type="component" value="Unassembled WGS sequence"/>
</dbReference>
<dbReference type="InterPro" id="IPR050763">
    <property type="entry name" value="ABC_transporter_ATP-binding"/>
</dbReference>
<evidence type="ECO:0000256" key="1">
    <source>
        <dbReference type="ARBA" id="ARBA00022448"/>
    </source>
</evidence>
<reference evidence="5 6" key="1">
    <citation type="submission" date="2020-02" db="EMBL/GenBank/DDBJ databases">
        <authorList>
            <person name="Gao J."/>
            <person name="Sun J."/>
        </authorList>
    </citation>
    <scope>NUCLEOTIDE SEQUENCE [LARGE SCALE GENOMIC DNA]</scope>
    <source>
        <strain evidence="5 6">7124</strain>
    </source>
</reference>